<evidence type="ECO:0000256" key="3">
    <source>
        <dbReference type="PROSITE-ProRule" id="PRU00087"/>
    </source>
</evidence>
<evidence type="ECO:0000313" key="6">
    <source>
        <dbReference type="Proteomes" id="UP001519460"/>
    </source>
</evidence>
<proteinExistence type="inferred from homology"/>
<dbReference type="Gene3D" id="2.60.40.10">
    <property type="entry name" value="Immunoglobulins"/>
    <property type="match status" value="3"/>
</dbReference>
<reference evidence="5 6" key="1">
    <citation type="journal article" date="2023" name="Sci. Data">
        <title>Genome assembly of the Korean intertidal mud-creeper Batillaria attramentaria.</title>
        <authorList>
            <person name="Patra A.K."/>
            <person name="Ho P.T."/>
            <person name="Jun S."/>
            <person name="Lee S.J."/>
            <person name="Kim Y."/>
            <person name="Won Y.J."/>
        </authorList>
    </citation>
    <scope>NUCLEOTIDE SEQUENCE [LARGE SCALE GENOMIC DNA]</scope>
    <source>
        <strain evidence="5">Wonlab-2016</strain>
    </source>
</reference>
<dbReference type="InterPro" id="IPR001298">
    <property type="entry name" value="Filamin/ABP280_rpt"/>
</dbReference>
<dbReference type="InterPro" id="IPR013783">
    <property type="entry name" value="Ig-like_fold"/>
</dbReference>
<dbReference type="SUPFAM" id="SSF81296">
    <property type="entry name" value="E set domains"/>
    <property type="match status" value="3"/>
</dbReference>
<accession>A0ABD0JIM0</accession>
<dbReference type="EMBL" id="JACVVK020000424">
    <property type="protein sequence ID" value="KAK7474804.1"/>
    <property type="molecule type" value="Genomic_DNA"/>
</dbReference>
<comment type="similarity">
    <text evidence="1">Belongs to the filamin family.</text>
</comment>
<protein>
    <submittedName>
        <fullName evidence="5">Uncharacterized protein</fullName>
    </submittedName>
</protein>
<dbReference type="InterPro" id="IPR014756">
    <property type="entry name" value="Ig_E-set"/>
</dbReference>
<keyword evidence="2" id="KW-0677">Repeat</keyword>
<evidence type="ECO:0000256" key="2">
    <source>
        <dbReference type="ARBA" id="ARBA00022737"/>
    </source>
</evidence>
<dbReference type="Proteomes" id="UP001519460">
    <property type="component" value="Unassembled WGS sequence"/>
</dbReference>
<feature type="repeat" description="Filamin" evidence="3">
    <location>
        <begin position="226"/>
        <end position="322"/>
    </location>
</feature>
<dbReference type="AlphaFoldDB" id="A0ABD0JIM0"/>
<dbReference type="PANTHER" id="PTHR38537:SF8">
    <property type="entry name" value="FILAMIN-A"/>
    <property type="match status" value="1"/>
</dbReference>
<evidence type="ECO:0000256" key="4">
    <source>
        <dbReference type="SAM" id="MobiDB-lite"/>
    </source>
</evidence>
<feature type="repeat" description="Filamin" evidence="3">
    <location>
        <begin position="43"/>
        <end position="127"/>
    </location>
</feature>
<dbReference type="SMART" id="SM00557">
    <property type="entry name" value="IG_FLMN"/>
    <property type="match status" value="3"/>
</dbReference>
<sequence length="344" mass="38089">LDMLEIMTLLNNTVGQLPEDSTGTIQKQAPIAMTTLRKKVIFEVLVTGRGVQPKGVRVNDTVDFCVHTEGEVGISITRPDNSHQMYDKEKVDTRWICTYTPSLPGKYTINLNCSGRVIAKSSIEVEVLPKRKGVPVKAYGPGLQGGRCEQEAVFTVDVGVSSDPDKLSFSLQRSLKEVDYEKRTHDEDRIVELRYRPKYQGQYAVHVLWDGEDIPDSPFMVNIEPAADFQAEKVDAWGPGLKSDGVVAGKRCTFTIDAGRAGKAELAVQCIDEDQEPVDVEVKDNEDGTYSCSYVPVKHHRHIMYITYGGSSDRNSPFIFQCKPASSSPSTRVGETESSHPDLS</sequence>
<feature type="non-terminal residue" evidence="5">
    <location>
        <position position="1"/>
    </location>
</feature>
<name>A0ABD0JIM0_9CAEN</name>
<dbReference type="PROSITE" id="PS50194">
    <property type="entry name" value="FILAMIN_REPEAT"/>
    <property type="match status" value="3"/>
</dbReference>
<dbReference type="InterPro" id="IPR044801">
    <property type="entry name" value="Filamin"/>
</dbReference>
<feature type="region of interest" description="Disordered" evidence="4">
    <location>
        <begin position="323"/>
        <end position="344"/>
    </location>
</feature>
<keyword evidence="6" id="KW-1185">Reference proteome</keyword>
<dbReference type="InterPro" id="IPR017868">
    <property type="entry name" value="Filamin/ABP280_repeat-like"/>
</dbReference>
<evidence type="ECO:0000256" key="1">
    <source>
        <dbReference type="ARBA" id="ARBA00009238"/>
    </source>
</evidence>
<feature type="repeat" description="Filamin" evidence="3">
    <location>
        <begin position="136"/>
        <end position="223"/>
    </location>
</feature>
<comment type="caution">
    <text evidence="5">The sequence shown here is derived from an EMBL/GenBank/DDBJ whole genome shotgun (WGS) entry which is preliminary data.</text>
</comment>
<gene>
    <name evidence="5" type="ORF">BaRGS_00033942</name>
</gene>
<feature type="compositionally biased region" description="Basic and acidic residues" evidence="4">
    <location>
        <begin position="334"/>
        <end position="344"/>
    </location>
</feature>
<feature type="compositionally biased region" description="Polar residues" evidence="4">
    <location>
        <begin position="324"/>
        <end position="333"/>
    </location>
</feature>
<dbReference type="Pfam" id="PF00630">
    <property type="entry name" value="Filamin"/>
    <property type="match status" value="3"/>
</dbReference>
<dbReference type="PANTHER" id="PTHR38537">
    <property type="entry name" value="JITTERBUG, ISOFORM N"/>
    <property type="match status" value="1"/>
</dbReference>
<evidence type="ECO:0000313" key="5">
    <source>
        <dbReference type="EMBL" id="KAK7474804.1"/>
    </source>
</evidence>
<feature type="non-terminal residue" evidence="5">
    <location>
        <position position="344"/>
    </location>
</feature>
<organism evidence="5 6">
    <name type="scientific">Batillaria attramentaria</name>
    <dbReference type="NCBI Taxonomy" id="370345"/>
    <lineage>
        <taxon>Eukaryota</taxon>
        <taxon>Metazoa</taxon>
        <taxon>Spiralia</taxon>
        <taxon>Lophotrochozoa</taxon>
        <taxon>Mollusca</taxon>
        <taxon>Gastropoda</taxon>
        <taxon>Caenogastropoda</taxon>
        <taxon>Sorbeoconcha</taxon>
        <taxon>Cerithioidea</taxon>
        <taxon>Batillariidae</taxon>
        <taxon>Batillaria</taxon>
    </lineage>
</organism>